<protein>
    <recommendedName>
        <fullName evidence="4">Secreted protein</fullName>
    </recommendedName>
</protein>
<gene>
    <name evidence="2" type="ORF">GCM10010421_48180</name>
</gene>
<dbReference type="EMBL" id="BAAATK010000037">
    <property type="protein sequence ID" value="GAA2450140.1"/>
    <property type="molecule type" value="Genomic_DNA"/>
</dbReference>
<sequence length="90" mass="9660">MSSLADCTDCSVMVMASSKSQREPFALLGPFHAGHEHARTVPCAAGPSRRMRTRPGRPPPLPDLRDATGRCIIGLVVTTADARRTIHHTG</sequence>
<evidence type="ECO:0008006" key="4">
    <source>
        <dbReference type="Google" id="ProtNLM"/>
    </source>
</evidence>
<name>A0ABN3K5L8_9ACTN</name>
<dbReference type="Proteomes" id="UP001500460">
    <property type="component" value="Unassembled WGS sequence"/>
</dbReference>
<keyword evidence="3" id="KW-1185">Reference proteome</keyword>
<organism evidence="2 3">
    <name type="scientific">Streptomyces glaucus</name>
    <dbReference type="NCBI Taxonomy" id="284029"/>
    <lineage>
        <taxon>Bacteria</taxon>
        <taxon>Bacillati</taxon>
        <taxon>Actinomycetota</taxon>
        <taxon>Actinomycetes</taxon>
        <taxon>Kitasatosporales</taxon>
        <taxon>Streptomycetaceae</taxon>
        <taxon>Streptomyces</taxon>
    </lineage>
</organism>
<reference evidence="2 3" key="1">
    <citation type="journal article" date="2019" name="Int. J. Syst. Evol. Microbiol.">
        <title>The Global Catalogue of Microorganisms (GCM) 10K type strain sequencing project: providing services to taxonomists for standard genome sequencing and annotation.</title>
        <authorList>
            <consortium name="The Broad Institute Genomics Platform"/>
            <consortium name="The Broad Institute Genome Sequencing Center for Infectious Disease"/>
            <person name="Wu L."/>
            <person name="Ma J."/>
        </authorList>
    </citation>
    <scope>NUCLEOTIDE SEQUENCE [LARGE SCALE GENOMIC DNA]</scope>
    <source>
        <strain evidence="2 3">JCM 6922</strain>
    </source>
</reference>
<evidence type="ECO:0000313" key="3">
    <source>
        <dbReference type="Proteomes" id="UP001500460"/>
    </source>
</evidence>
<accession>A0ABN3K5L8</accession>
<feature type="region of interest" description="Disordered" evidence="1">
    <location>
        <begin position="45"/>
        <end position="65"/>
    </location>
</feature>
<evidence type="ECO:0000313" key="2">
    <source>
        <dbReference type="EMBL" id="GAA2450140.1"/>
    </source>
</evidence>
<comment type="caution">
    <text evidence="2">The sequence shown here is derived from an EMBL/GenBank/DDBJ whole genome shotgun (WGS) entry which is preliminary data.</text>
</comment>
<evidence type="ECO:0000256" key="1">
    <source>
        <dbReference type="SAM" id="MobiDB-lite"/>
    </source>
</evidence>
<proteinExistence type="predicted"/>